<accession>A0A0W0VIK4</accession>
<comment type="caution">
    <text evidence="1">The sequence shown here is derived from an EMBL/GenBank/DDBJ whole genome shotgun (WGS) entry which is preliminary data.</text>
</comment>
<dbReference type="EMBL" id="LNYI01000048">
    <property type="protein sequence ID" value="KTD19952.1"/>
    <property type="molecule type" value="Genomic_DNA"/>
</dbReference>
<dbReference type="AlphaFoldDB" id="A0A0W0VIK4"/>
<protein>
    <submittedName>
        <fullName evidence="1">Uncharacterized protein</fullName>
    </submittedName>
</protein>
<proteinExistence type="predicted"/>
<dbReference type="STRING" id="45067.Llan_2047"/>
<gene>
    <name evidence="1" type="ORF">Llan_2047</name>
</gene>
<evidence type="ECO:0000313" key="1">
    <source>
        <dbReference type="EMBL" id="KTD19952.1"/>
    </source>
</evidence>
<organism evidence="1 2">
    <name type="scientific">Legionella lansingensis</name>
    <dbReference type="NCBI Taxonomy" id="45067"/>
    <lineage>
        <taxon>Bacteria</taxon>
        <taxon>Pseudomonadati</taxon>
        <taxon>Pseudomonadota</taxon>
        <taxon>Gammaproteobacteria</taxon>
        <taxon>Legionellales</taxon>
        <taxon>Legionellaceae</taxon>
        <taxon>Legionella</taxon>
    </lineage>
</organism>
<name>A0A0W0VIK4_9GAMM</name>
<dbReference type="Proteomes" id="UP000054869">
    <property type="component" value="Unassembled WGS sequence"/>
</dbReference>
<evidence type="ECO:0000313" key="2">
    <source>
        <dbReference type="Proteomes" id="UP000054869"/>
    </source>
</evidence>
<sequence length="91" mass="10767">MSSRKEIQNSISRLETKIQMEKARLSEHRHYFDRLLNNKYLLIASLVPVFLAGWHEARIVKPGKSKFKRFVRFILMTTLAHVRNSNLLKSK</sequence>
<reference evidence="1 2" key="1">
    <citation type="submission" date="2015-11" db="EMBL/GenBank/DDBJ databases">
        <title>Genomic analysis of 38 Legionella species identifies large and diverse effector repertoires.</title>
        <authorList>
            <person name="Burstein D."/>
            <person name="Amaro F."/>
            <person name="Zusman T."/>
            <person name="Lifshitz Z."/>
            <person name="Cohen O."/>
            <person name="Gilbert J.A."/>
            <person name="Pupko T."/>
            <person name="Shuman H.A."/>
            <person name="Segal G."/>
        </authorList>
    </citation>
    <scope>NUCLEOTIDE SEQUENCE [LARGE SCALE GENOMIC DNA]</scope>
    <source>
        <strain evidence="1 2">ATCC 49751</strain>
    </source>
</reference>
<keyword evidence="2" id="KW-1185">Reference proteome</keyword>